<dbReference type="EMBL" id="JARVKF010000428">
    <property type="protein sequence ID" value="KAK9414362.1"/>
    <property type="molecule type" value="Genomic_DNA"/>
</dbReference>
<sequence length="482" mass="54453">MRELTDADFASNPLGGPAFFEAVVDDQGGRETRHGPVDWSDVGDWLNLTGAQEFPEVSQTPSQGQVSLRILHIPLGTTAERINMNRDTWKNVSSQFELHESTAEAFLDNNGAFGFYSYRAAAIPHAVERIKLVIKVANKITIGYEALSVVFDLSNLTIRAVMHGAMPAQWDSFIRILDDCLHLCRHPLLLPTLIFVTHRRNIERYRKHIDAAIHQLERDTGFGVAGFLITAEDHIPAQHVFKLDSALIKLQSQQTELAILSSISRFSEKLADFLLITITKLDQALRTSDHDSIVHLEDEILHMLELPHNQAQLALSQIQSLKERLQSQTDLIFNLISSEENKISRLVAEESAKVAVASRRDSVAMKTVAVLTMIFLPGTFVAAFLSMPLFEWNVETGGYPSSTSFQWIYWVITLPLTIALMVGWRVWWRMEERSWSSELEEAKQQNRHRLSTSTRSGQELTQMSSDQTFSSLRARNLVARGF</sequence>
<evidence type="ECO:0000256" key="1">
    <source>
        <dbReference type="SAM" id="Phobius"/>
    </source>
</evidence>
<proteinExistence type="predicted"/>
<evidence type="ECO:0000313" key="2">
    <source>
        <dbReference type="EMBL" id="KAK9414362.1"/>
    </source>
</evidence>
<name>A0ABR2UIA6_9PEZI</name>
<accession>A0ABR2UIA6</accession>
<keyword evidence="3" id="KW-1185">Reference proteome</keyword>
<reference evidence="2 3" key="1">
    <citation type="journal article" date="2024" name="J. Plant Pathol.">
        <title>Sequence and assembly of the genome of Seiridium unicorne, isolate CBS 538.82, causal agent of cypress canker disease.</title>
        <authorList>
            <person name="Scali E."/>
            <person name="Rocca G.D."/>
            <person name="Danti R."/>
            <person name="Garbelotto M."/>
            <person name="Barberini S."/>
            <person name="Baroncelli R."/>
            <person name="Emiliani G."/>
        </authorList>
    </citation>
    <scope>NUCLEOTIDE SEQUENCE [LARGE SCALE GENOMIC DNA]</scope>
    <source>
        <strain evidence="2 3">BM-138-508</strain>
    </source>
</reference>
<organism evidence="2 3">
    <name type="scientific">Seiridium unicorne</name>
    <dbReference type="NCBI Taxonomy" id="138068"/>
    <lineage>
        <taxon>Eukaryota</taxon>
        <taxon>Fungi</taxon>
        <taxon>Dikarya</taxon>
        <taxon>Ascomycota</taxon>
        <taxon>Pezizomycotina</taxon>
        <taxon>Sordariomycetes</taxon>
        <taxon>Xylariomycetidae</taxon>
        <taxon>Amphisphaeriales</taxon>
        <taxon>Sporocadaceae</taxon>
        <taxon>Seiridium</taxon>
    </lineage>
</organism>
<keyword evidence="1" id="KW-0472">Membrane</keyword>
<gene>
    <name evidence="2" type="ORF">SUNI508_11324</name>
</gene>
<protein>
    <submittedName>
        <fullName evidence="2">Uncharacterized protein</fullName>
    </submittedName>
</protein>
<feature type="transmembrane region" description="Helical" evidence="1">
    <location>
        <begin position="407"/>
        <end position="427"/>
    </location>
</feature>
<keyword evidence="1" id="KW-1133">Transmembrane helix</keyword>
<feature type="transmembrane region" description="Helical" evidence="1">
    <location>
        <begin position="368"/>
        <end position="387"/>
    </location>
</feature>
<evidence type="ECO:0000313" key="3">
    <source>
        <dbReference type="Proteomes" id="UP001408356"/>
    </source>
</evidence>
<keyword evidence="1" id="KW-0812">Transmembrane</keyword>
<comment type="caution">
    <text evidence="2">The sequence shown here is derived from an EMBL/GenBank/DDBJ whole genome shotgun (WGS) entry which is preliminary data.</text>
</comment>
<dbReference type="Proteomes" id="UP001408356">
    <property type="component" value="Unassembled WGS sequence"/>
</dbReference>
<dbReference type="Gene3D" id="1.20.58.340">
    <property type="entry name" value="Magnesium transport protein CorA, transmembrane region"/>
    <property type="match status" value="1"/>
</dbReference>